<reference evidence="1 2" key="1">
    <citation type="submission" date="2024-01" db="EMBL/GenBank/DDBJ databases">
        <title>Genomic analysis and antimicrobial resistance profiles of Trueperella pyogenes isolated from domestic and wild animals.</title>
        <authorList>
            <person name="Magossi G."/>
            <person name="Gzyl K.E."/>
            <person name="Holman D.B."/>
            <person name="Amat S."/>
        </authorList>
    </citation>
    <scope>NUCLEOTIDE SEQUENCE [LARGE SCALE GENOMIC DNA]</scope>
    <source>
        <strain evidence="1 2">1494</strain>
    </source>
</reference>
<dbReference type="RefSeq" id="WP_367245860.1">
    <property type="nucleotide sequence ID" value="NZ_JBAGNM010000002.1"/>
</dbReference>
<gene>
    <name evidence="1" type="ORF">V3M73_03590</name>
</gene>
<protein>
    <recommendedName>
        <fullName evidence="3">Tetratricopeptide repeat protein</fullName>
    </recommendedName>
</protein>
<dbReference type="EMBL" id="JBAGNM010000002">
    <property type="protein sequence ID" value="MEW6954107.1"/>
    <property type="molecule type" value="Genomic_DNA"/>
</dbReference>
<keyword evidence="2" id="KW-1185">Reference proteome</keyword>
<organism evidence="1 2">
    <name type="scientific">Trueperella pyogenes</name>
    <dbReference type="NCBI Taxonomy" id="1661"/>
    <lineage>
        <taxon>Bacteria</taxon>
        <taxon>Bacillati</taxon>
        <taxon>Actinomycetota</taxon>
        <taxon>Actinomycetes</taxon>
        <taxon>Actinomycetales</taxon>
        <taxon>Actinomycetaceae</taxon>
        <taxon>Trueperella</taxon>
    </lineage>
</organism>
<evidence type="ECO:0000313" key="1">
    <source>
        <dbReference type="EMBL" id="MEW6954107.1"/>
    </source>
</evidence>
<evidence type="ECO:0000313" key="2">
    <source>
        <dbReference type="Proteomes" id="UP001555100"/>
    </source>
</evidence>
<proteinExistence type="predicted"/>
<accession>A0ABV3NA62</accession>
<sequence length="206" mass="22177">MAFLDLMRQFFNAVHHEAEEPGVVEEALELREKLSEDPNDIAAFEELASLITSFAHTRVPADPLTGDAGPADPNLVLWALSEEIGSDPRAWYPLIQLARLAGPEDSDAAQRYLETAADREESGLALAEGIKLLRESGQYEAAIQLGLGRWKPAQQSPGVAEELVSAALAARKLSDARGYVQILEQSGTAGALVDDLNIAIATEESN</sequence>
<name>A0ABV3NA62_9ACTO</name>
<comment type="caution">
    <text evidence="1">The sequence shown here is derived from an EMBL/GenBank/DDBJ whole genome shotgun (WGS) entry which is preliminary data.</text>
</comment>
<dbReference type="Proteomes" id="UP001555100">
    <property type="component" value="Unassembled WGS sequence"/>
</dbReference>
<evidence type="ECO:0008006" key="3">
    <source>
        <dbReference type="Google" id="ProtNLM"/>
    </source>
</evidence>